<keyword evidence="3" id="KW-0408">Iron</keyword>
<evidence type="ECO:0000313" key="5">
    <source>
        <dbReference type="EMBL" id="KZN04866.1"/>
    </source>
</evidence>
<protein>
    <recommendedName>
        <fullName evidence="4">Non-haem dioxygenase N-terminal domain-containing protein</fullName>
    </recommendedName>
</protein>
<sequence length="247" mass="27193">MAEIMVAEAHQAWCKEMEAFEETKAGIKGLVDSGVSKVPRIFVHPDQDKLPKAPSDSLQVPVIDLEGIDVRRAEIVGLIRGACETWGCFQLINHGMEGGIIDATLEAIRKLHEQPNEAKAGLFSDDSSQQDHWVDAVPIPGALIAHVGDLMQVISNDKFKSVEHRVLARADETRVSAACFLYPSAQNIQKPFGPIKELISDTNPCIYKEVFPLEYATFYQTKPLDGSSALSHYKLELNGNQENAQPA</sequence>
<accession>A0A169WMY5</accession>
<keyword evidence="1" id="KW-0479">Metal-binding</keyword>
<gene>
    <name evidence="5" type="ORF">DCAR_005703</name>
</gene>
<dbReference type="GO" id="GO:0016491">
    <property type="term" value="F:oxidoreductase activity"/>
    <property type="evidence" value="ECO:0007669"/>
    <property type="project" value="UniProtKB-KW"/>
</dbReference>
<proteinExistence type="predicted"/>
<evidence type="ECO:0000256" key="3">
    <source>
        <dbReference type="ARBA" id="ARBA00023004"/>
    </source>
</evidence>
<name>A0A169WMY5_DAUCS</name>
<evidence type="ECO:0000256" key="1">
    <source>
        <dbReference type="ARBA" id="ARBA00022723"/>
    </source>
</evidence>
<reference evidence="5" key="1">
    <citation type="journal article" date="2016" name="Nat. Genet.">
        <title>A high-quality carrot genome assembly provides new insights into carotenoid accumulation and asterid genome evolution.</title>
        <authorList>
            <person name="Iorizzo M."/>
            <person name="Ellison S."/>
            <person name="Senalik D."/>
            <person name="Zeng P."/>
            <person name="Satapoomin P."/>
            <person name="Huang J."/>
            <person name="Bowman M."/>
            <person name="Iovene M."/>
            <person name="Sanseverino W."/>
            <person name="Cavagnaro P."/>
            <person name="Yildiz M."/>
            <person name="Macko-Podgorni A."/>
            <person name="Moranska E."/>
            <person name="Grzebelus E."/>
            <person name="Grzebelus D."/>
            <person name="Ashrafi H."/>
            <person name="Zheng Z."/>
            <person name="Cheng S."/>
            <person name="Spooner D."/>
            <person name="Van Deynze A."/>
            <person name="Simon P."/>
        </authorList>
    </citation>
    <scope>NUCLEOTIDE SEQUENCE [LARGE SCALE GENOMIC DNA]</scope>
    <source>
        <tissue evidence="5">Leaf</tissue>
    </source>
</reference>
<feature type="domain" description="Non-haem dioxygenase N-terminal" evidence="4">
    <location>
        <begin position="60"/>
        <end position="126"/>
    </location>
</feature>
<comment type="caution">
    <text evidence="5">The sequence shown here is derived from an EMBL/GenBank/DDBJ whole genome shotgun (WGS) entry which is preliminary data.</text>
</comment>
<dbReference type="GO" id="GO:0046872">
    <property type="term" value="F:metal ion binding"/>
    <property type="evidence" value="ECO:0007669"/>
    <property type="project" value="UniProtKB-KW"/>
</dbReference>
<dbReference type="SUPFAM" id="SSF51197">
    <property type="entry name" value="Clavaminate synthase-like"/>
    <property type="match status" value="2"/>
</dbReference>
<dbReference type="Pfam" id="PF14226">
    <property type="entry name" value="DIOX_N"/>
    <property type="match status" value="1"/>
</dbReference>
<dbReference type="PANTHER" id="PTHR10209:SF714">
    <property type="entry name" value="1-AMINOCYCLOPROPANE-1-CARBOXYLATE OXIDASE HOMOLOG 11-RELATED"/>
    <property type="match status" value="1"/>
</dbReference>
<dbReference type="PANTHER" id="PTHR10209">
    <property type="entry name" value="OXIDOREDUCTASE, 2OG-FE II OXYGENASE FAMILY PROTEIN"/>
    <property type="match status" value="1"/>
</dbReference>
<dbReference type="InterPro" id="IPR026992">
    <property type="entry name" value="DIOX_N"/>
</dbReference>
<dbReference type="AlphaFoldDB" id="A0A169WMY5"/>
<dbReference type="Gramene" id="KZN04866">
    <property type="protein sequence ID" value="KZN04866"/>
    <property type="gene ID" value="DCAR_005703"/>
</dbReference>
<keyword evidence="2" id="KW-0560">Oxidoreductase</keyword>
<evidence type="ECO:0000259" key="4">
    <source>
        <dbReference type="Pfam" id="PF14226"/>
    </source>
</evidence>
<evidence type="ECO:0000256" key="2">
    <source>
        <dbReference type="ARBA" id="ARBA00023002"/>
    </source>
</evidence>
<dbReference type="InterPro" id="IPR027443">
    <property type="entry name" value="IPNS-like_sf"/>
</dbReference>
<organism evidence="5">
    <name type="scientific">Daucus carota subsp. sativus</name>
    <name type="common">Carrot</name>
    <dbReference type="NCBI Taxonomy" id="79200"/>
    <lineage>
        <taxon>Eukaryota</taxon>
        <taxon>Viridiplantae</taxon>
        <taxon>Streptophyta</taxon>
        <taxon>Embryophyta</taxon>
        <taxon>Tracheophyta</taxon>
        <taxon>Spermatophyta</taxon>
        <taxon>Magnoliopsida</taxon>
        <taxon>eudicotyledons</taxon>
        <taxon>Gunneridae</taxon>
        <taxon>Pentapetalae</taxon>
        <taxon>asterids</taxon>
        <taxon>campanulids</taxon>
        <taxon>Apiales</taxon>
        <taxon>Apiaceae</taxon>
        <taxon>Apioideae</taxon>
        <taxon>Scandiceae</taxon>
        <taxon>Daucinae</taxon>
        <taxon>Daucus</taxon>
        <taxon>Daucus sect. Daucus</taxon>
    </lineage>
</organism>
<dbReference type="EMBL" id="LNRQ01000002">
    <property type="protein sequence ID" value="KZN04866.1"/>
    <property type="molecule type" value="Genomic_DNA"/>
</dbReference>
<dbReference type="Gene3D" id="2.60.120.330">
    <property type="entry name" value="B-lactam Antibiotic, Isopenicillin N Synthase, Chain"/>
    <property type="match status" value="2"/>
</dbReference>